<dbReference type="SMART" id="SM00852">
    <property type="entry name" value="MoCF_biosynth"/>
    <property type="match status" value="1"/>
</dbReference>
<dbReference type="PANTHER" id="PTHR10192:SF5">
    <property type="entry name" value="GEPHYRIN"/>
    <property type="match status" value="1"/>
</dbReference>
<dbReference type="NCBIfam" id="NF045515">
    <property type="entry name" value="Glp_gephyrin"/>
    <property type="match status" value="1"/>
</dbReference>
<accession>A0ABP6LH88</accession>
<dbReference type="InterPro" id="IPR005111">
    <property type="entry name" value="MoeA_C_domain_IV"/>
</dbReference>
<evidence type="ECO:0000313" key="10">
    <source>
        <dbReference type="Proteomes" id="UP001501035"/>
    </source>
</evidence>
<dbReference type="SUPFAM" id="SSF63867">
    <property type="entry name" value="MoeA C-terminal domain-like"/>
    <property type="match status" value="1"/>
</dbReference>
<dbReference type="Proteomes" id="UP001501035">
    <property type="component" value="Unassembled WGS sequence"/>
</dbReference>
<reference evidence="10" key="1">
    <citation type="journal article" date="2019" name="Int. J. Syst. Evol. Microbiol.">
        <title>The Global Catalogue of Microorganisms (GCM) 10K type strain sequencing project: providing services to taxonomists for standard genome sequencing and annotation.</title>
        <authorList>
            <consortium name="The Broad Institute Genomics Platform"/>
            <consortium name="The Broad Institute Genome Sequencing Center for Infectious Disease"/>
            <person name="Wu L."/>
            <person name="Ma J."/>
        </authorList>
    </citation>
    <scope>NUCLEOTIDE SEQUENCE [LARGE SCALE GENOMIC DNA]</scope>
    <source>
        <strain evidence="10">JCM 14234</strain>
    </source>
</reference>
<comment type="similarity">
    <text evidence="3 7">Belongs to the MoeA family.</text>
</comment>
<dbReference type="Pfam" id="PF03454">
    <property type="entry name" value="MoeA_C"/>
    <property type="match status" value="1"/>
</dbReference>
<comment type="function">
    <text evidence="1 7">Catalyzes the insertion of molybdate into adenylated molybdopterin with the concomitant release of AMP.</text>
</comment>
<evidence type="ECO:0000256" key="5">
    <source>
        <dbReference type="ARBA" id="ARBA00023150"/>
    </source>
</evidence>
<feature type="domain" description="MoaB/Mog" evidence="8">
    <location>
        <begin position="176"/>
        <end position="312"/>
    </location>
</feature>
<evidence type="ECO:0000256" key="4">
    <source>
        <dbReference type="ARBA" id="ARBA00022505"/>
    </source>
</evidence>
<comment type="catalytic activity">
    <reaction evidence="6">
        <text>adenylyl-molybdopterin + molybdate = Mo-molybdopterin + AMP + H(+)</text>
        <dbReference type="Rhea" id="RHEA:35047"/>
        <dbReference type="ChEBI" id="CHEBI:15378"/>
        <dbReference type="ChEBI" id="CHEBI:36264"/>
        <dbReference type="ChEBI" id="CHEBI:62727"/>
        <dbReference type="ChEBI" id="CHEBI:71302"/>
        <dbReference type="ChEBI" id="CHEBI:456215"/>
        <dbReference type="EC" id="2.10.1.1"/>
    </reaction>
</comment>
<keyword evidence="5 7" id="KW-0501">Molybdenum cofactor biosynthesis</keyword>
<dbReference type="PANTHER" id="PTHR10192">
    <property type="entry name" value="MOLYBDOPTERIN BIOSYNTHESIS PROTEIN"/>
    <property type="match status" value="1"/>
</dbReference>
<evidence type="ECO:0000256" key="7">
    <source>
        <dbReference type="RuleBase" id="RU365090"/>
    </source>
</evidence>
<dbReference type="InterPro" id="IPR038987">
    <property type="entry name" value="MoeA-like"/>
</dbReference>
<comment type="pathway">
    <text evidence="2 7">Cofactor biosynthesis; molybdopterin biosynthesis.</text>
</comment>
<dbReference type="Gene3D" id="3.90.105.10">
    <property type="entry name" value="Molybdopterin biosynthesis moea protein, domain 2"/>
    <property type="match status" value="1"/>
</dbReference>
<evidence type="ECO:0000313" key="9">
    <source>
        <dbReference type="EMBL" id="GAA3040587.1"/>
    </source>
</evidence>
<keyword evidence="7" id="KW-0808">Transferase</keyword>
<keyword evidence="10" id="KW-1185">Reference proteome</keyword>
<comment type="caution">
    <text evidence="9">The sequence shown here is derived from an EMBL/GenBank/DDBJ whole genome shotgun (WGS) entry which is preliminary data.</text>
</comment>
<dbReference type="NCBIfam" id="TIGR00177">
    <property type="entry name" value="molyb_syn"/>
    <property type="match status" value="1"/>
</dbReference>
<sequence>MPRRPVEDHRRAVAALLAEAAATEQVPVRDAHALVLADDVVSPVALPAFDNSAMDGFAVRAAEIVPGQPWPVAARIPAGTDPAPLAPGTVAAIMTGAPVPPGADAVIPVEESRETRSSVVFTTTPRPGSYIRRQGSDVVAGAHLLDAGTRLAPHHLGALAAAGIASVTVHRRPRIAVLSTGSELVAAGIPLGPGQIYESNSTLLAALVRANGGDVCSVGTVGDDGGFGAALDAACADADLVLTTGGVSAGEHEPVRELLSGTDSAWFGPVAVQPGGPQGLARWGGTPVICLPGNPVSVLVSFEVFVRPALRALLRAVPVYPFRGRVAAPVASVPGKTQFLRGRRVGHSTVVDVVSGPSSHLIASAAAADVLVEVAAPITELTPDREVPIWPLTT</sequence>
<dbReference type="Pfam" id="PF00994">
    <property type="entry name" value="MoCF_biosynth"/>
    <property type="match status" value="1"/>
</dbReference>
<dbReference type="InterPro" id="IPR005110">
    <property type="entry name" value="MoeA_linker/N"/>
</dbReference>
<keyword evidence="7" id="KW-0460">Magnesium</keyword>
<comment type="cofactor">
    <cofactor evidence="7">
        <name>Mg(2+)</name>
        <dbReference type="ChEBI" id="CHEBI:18420"/>
    </cofactor>
</comment>
<keyword evidence="7" id="KW-0479">Metal-binding</keyword>
<dbReference type="RefSeq" id="WP_290707465.1">
    <property type="nucleotide sequence ID" value="NZ_BAAAVS010000025.1"/>
</dbReference>
<dbReference type="CDD" id="cd00887">
    <property type="entry name" value="MoeA"/>
    <property type="match status" value="1"/>
</dbReference>
<dbReference type="Gene3D" id="2.170.190.11">
    <property type="entry name" value="Molybdopterin biosynthesis moea protein, domain 3"/>
    <property type="match status" value="1"/>
</dbReference>
<gene>
    <name evidence="9" type="ORF">GCM10010528_21300</name>
</gene>
<dbReference type="Gene3D" id="3.40.980.10">
    <property type="entry name" value="MoaB/Mog-like domain"/>
    <property type="match status" value="1"/>
</dbReference>
<evidence type="ECO:0000256" key="6">
    <source>
        <dbReference type="ARBA" id="ARBA00047317"/>
    </source>
</evidence>
<dbReference type="EC" id="2.10.1.1" evidence="7"/>
<evidence type="ECO:0000259" key="8">
    <source>
        <dbReference type="SMART" id="SM00852"/>
    </source>
</evidence>
<dbReference type="Pfam" id="PF03453">
    <property type="entry name" value="MoeA_N"/>
    <property type="match status" value="1"/>
</dbReference>
<dbReference type="Gene3D" id="2.40.340.10">
    <property type="entry name" value="MoeA, C-terminal, domain IV"/>
    <property type="match status" value="1"/>
</dbReference>
<keyword evidence="4 7" id="KW-0500">Molybdenum</keyword>
<dbReference type="SUPFAM" id="SSF53218">
    <property type="entry name" value="Molybdenum cofactor biosynthesis proteins"/>
    <property type="match status" value="1"/>
</dbReference>
<dbReference type="InterPro" id="IPR001453">
    <property type="entry name" value="MoaB/Mog_dom"/>
</dbReference>
<evidence type="ECO:0000256" key="2">
    <source>
        <dbReference type="ARBA" id="ARBA00005046"/>
    </source>
</evidence>
<evidence type="ECO:0000256" key="3">
    <source>
        <dbReference type="ARBA" id="ARBA00010763"/>
    </source>
</evidence>
<dbReference type="SUPFAM" id="SSF63882">
    <property type="entry name" value="MoeA N-terminal region -like"/>
    <property type="match status" value="1"/>
</dbReference>
<protein>
    <recommendedName>
        <fullName evidence="7">Molybdopterin molybdenumtransferase</fullName>
        <ecNumber evidence="7">2.10.1.1</ecNumber>
    </recommendedName>
</protein>
<evidence type="ECO:0000256" key="1">
    <source>
        <dbReference type="ARBA" id="ARBA00002901"/>
    </source>
</evidence>
<name>A0ABP6LH88_9ACTN</name>
<dbReference type="InterPro" id="IPR036688">
    <property type="entry name" value="MoeA_C_domain_IV_sf"/>
</dbReference>
<dbReference type="InterPro" id="IPR036135">
    <property type="entry name" value="MoeA_linker/N_sf"/>
</dbReference>
<proteinExistence type="inferred from homology"/>
<organism evidence="9 10">
    <name type="scientific">Gordonia defluvii</name>
    <dbReference type="NCBI Taxonomy" id="283718"/>
    <lineage>
        <taxon>Bacteria</taxon>
        <taxon>Bacillati</taxon>
        <taxon>Actinomycetota</taxon>
        <taxon>Actinomycetes</taxon>
        <taxon>Mycobacteriales</taxon>
        <taxon>Gordoniaceae</taxon>
        <taxon>Gordonia</taxon>
    </lineage>
</organism>
<dbReference type="EMBL" id="BAAAVS010000025">
    <property type="protein sequence ID" value="GAA3040587.1"/>
    <property type="molecule type" value="Genomic_DNA"/>
</dbReference>
<dbReference type="InterPro" id="IPR036425">
    <property type="entry name" value="MoaB/Mog-like_dom_sf"/>
</dbReference>